<gene>
    <name evidence="1" type="ordered locus">midi_00241</name>
</gene>
<evidence type="ECO:0000313" key="2">
    <source>
        <dbReference type="Proteomes" id="UP000006639"/>
    </source>
</evidence>
<dbReference type="HOGENOM" id="CLU_2974441_0_0_5"/>
<reference evidence="1 2" key="1">
    <citation type="journal article" date="2011" name="Mol. Biol. Evol.">
        <title>Phylogenomic evidence for the presence of a flagellum and cbb3 oxidase in the free-living mitochondrial ancestor.</title>
        <authorList>
            <person name="Sassera D."/>
            <person name="Lo N."/>
            <person name="Epis S."/>
            <person name="D'Auria G."/>
            <person name="Montagna M."/>
            <person name="Comandatore F."/>
            <person name="Horner D."/>
            <person name="Pereto J."/>
            <person name="Luciano A.M."/>
            <person name="Franciosi F."/>
            <person name="Ferri E."/>
            <person name="Crotti E."/>
            <person name="Bazzocchi C."/>
            <person name="Daffonchio D."/>
            <person name="Sacchi L."/>
            <person name="Moya A."/>
            <person name="Latorre A."/>
            <person name="Bandi C."/>
        </authorList>
    </citation>
    <scope>NUCLEOTIDE SEQUENCE [LARGE SCALE GENOMIC DNA]</scope>
    <source>
        <strain evidence="1 2">IricVA</strain>
    </source>
</reference>
<sequence length="58" mass="6986">MERLKMYASNNVSCLYFSRMGWWCLWPAGRLKSWWEVPICCACEVLEANENPHRFRCL</sequence>
<protein>
    <submittedName>
        <fullName evidence="1">Uncharacterized protein</fullName>
    </submittedName>
</protein>
<organism evidence="1 2">
    <name type="scientific">Midichloria mitochondrii (strain IricVA)</name>
    <dbReference type="NCBI Taxonomy" id="696127"/>
    <lineage>
        <taxon>Bacteria</taxon>
        <taxon>Pseudomonadati</taxon>
        <taxon>Pseudomonadota</taxon>
        <taxon>Alphaproteobacteria</taxon>
        <taxon>Rickettsiales</taxon>
        <taxon>Candidatus Midichloriaceae</taxon>
        <taxon>Candidatus Midichloria</taxon>
    </lineage>
</organism>
<dbReference type="Proteomes" id="UP000006639">
    <property type="component" value="Chromosome"/>
</dbReference>
<accession>F7XV59</accession>
<name>F7XV59_MIDMI</name>
<keyword evidence="2" id="KW-1185">Reference proteome</keyword>
<dbReference type="EMBL" id="CP002130">
    <property type="protein sequence ID" value="AEI88558.1"/>
    <property type="molecule type" value="Genomic_DNA"/>
</dbReference>
<dbReference type="AlphaFoldDB" id="F7XV59"/>
<proteinExistence type="predicted"/>
<evidence type="ECO:0000313" key="1">
    <source>
        <dbReference type="EMBL" id="AEI88558.1"/>
    </source>
</evidence>
<dbReference type="KEGG" id="mmn:midi_00241"/>